<gene>
    <name evidence="2" type="ORF">UFOPK1826_01127</name>
</gene>
<protein>
    <submittedName>
        <fullName evidence="2">Unannotated protein</fullName>
    </submittedName>
</protein>
<feature type="transmembrane region" description="Helical" evidence="1">
    <location>
        <begin position="125"/>
        <end position="148"/>
    </location>
</feature>
<keyword evidence="1" id="KW-1133">Transmembrane helix</keyword>
<proteinExistence type="predicted"/>
<keyword evidence="1" id="KW-0812">Transmembrane</keyword>
<dbReference type="Pfam" id="PF09948">
    <property type="entry name" value="PpoB2"/>
    <property type="match status" value="1"/>
</dbReference>
<feature type="transmembrane region" description="Helical" evidence="1">
    <location>
        <begin position="70"/>
        <end position="87"/>
    </location>
</feature>
<evidence type="ECO:0000256" key="1">
    <source>
        <dbReference type="SAM" id="Phobius"/>
    </source>
</evidence>
<dbReference type="AlphaFoldDB" id="A0A6J6HJ38"/>
<sequence>MWTLMTLVMMSTTAVPVLMSLRSIASNASQQIWWAFVFGYAVIWLGFALAASSLQLAIAELNLFDSQNGLNKILSAGLLITAGLYQFSSLKQKCQSECVAPMQFFIRHWRDGVSGSFKMGLHHGVTCVGCCWALMLLAFVGGLTNIWFMVLSAAVMAIEKFPVIGRRITLPLGVLIIVWGVAVLASLFTK</sequence>
<reference evidence="2" key="1">
    <citation type="submission" date="2020-05" db="EMBL/GenBank/DDBJ databases">
        <authorList>
            <person name="Chiriac C."/>
            <person name="Salcher M."/>
            <person name="Ghai R."/>
            <person name="Kavagutti S V."/>
        </authorList>
    </citation>
    <scope>NUCLEOTIDE SEQUENCE</scope>
</reference>
<feature type="transmembrane region" description="Helical" evidence="1">
    <location>
        <begin position="168"/>
        <end position="188"/>
    </location>
</feature>
<keyword evidence="1" id="KW-0472">Membrane</keyword>
<evidence type="ECO:0000313" key="2">
    <source>
        <dbReference type="EMBL" id="CAB4608678.1"/>
    </source>
</evidence>
<name>A0A6J6HJ38_9ZZZZ</name>
<organism evidence="2">
    <name type="scientific">freshwater metagenome</name>
    <dbReference type="NCBI Taxonomy" id="449393"/>
    <lineage>
        <taxon>unclassified sequences</taxon>
        <taxon>metagenomes</taxon>
        <taxon>ecological metagenomes</taxon>
    </lineage>
</organism>
<accession>A0A6J6HJ38</accession>
<dbReference type="InterPro" id="IPR018688">
    <property type="entry name" value="PpoB2-like"/>
</dbReference>
<dbReference type="EMBL" id="CAEZUN010000151">
    <property type="protein sequence ID" value="CAB4608678.1"/>
    <property type="molecule type" value="Genomic_DNA"/>
</dbReference>
<feature type="transmembrane region" description="Helical" evidence="1">
    <location>
        <begin position="32"/>
        <end position="58"/>
    </location>
</feature>